<comment type="catalytic activity">
    <reaction evidence="1 9">
        <text>Release of an N-terminal pyroglutamyl group from a polypeptide, the second amino acid generally not being Pro.</text>
        <dbReference type="EC" id="3.4.19.3"/>
    </reaction>
</comment>
<dbReference type="GO" id="GO:0005829">
    <property type="term" value="C:cytosol"/>
    <property type="evidence" value="ECO:0007669"/>
    <property type="project" value="InterPro"/>
</dbReference>
<dbReference type="InterPro" id="IPR016125">
    <property type="entry name" value="Peptidase_C15-like"/>
</dbReference>
<dbReference type="EMBL" id="FPCG01000001">
    <property type="protein sequence ID" value="SFV20574.1"/>
    <property type="molecule type" value="Genomic_DNA"/>
</dbReference>
<dbReference type="RefSeq" id="WP_091693656.1">
    <property type="nucleotide sequence ID" value="NZ_FPCG01000001.1"/>
</dbReference>
<comment type="similarity">
    <text evidence="4">Belongs to the peptidase C15 family.</text>
</comment>
<evidence type="ECO:0000256" key="3">
    <source>
        <dbReference type="ARBA" id="ARBA00004496"/>
    </source>
</evidence>
<evidence type="ECO:0000256" key="8">
    <source>
        <dbReference type="ARBA" id="ARBA00022807"/>
    </source>
</evidence>
<dbReference type="STRING" id="574650.SAMN04487966_101453"/>
<dbReference type="PRINTS" id="PR00706">
    <property type="entry name" value="PYROGLUPTASE"/>
</dbReference>
<keyword evidence="6" id="KW-0645">Protease</keyword>
<evidence type="ECO:0000256" key="6">
    <source>
        <dbReference type="ARBA" id="ARBA00022670"/>
    </source>
</evidence>
<evidence type="ECO:0000256" key="9">
    <source>
        <dbReference type="PROSITE-ProRule" id="PRU10076"/>
    </source>
</evidence>
<dbReference type="Gene3D" id="3.40.630.20">
    <property type="entry name" value="Peptidase C15, pyroglutamyl peptidase I-like"/>
    <property type="match status" value="1"/>
</dbReference>
<reference evidence="11 12" key="1">
    <citation type="submission" date="2016-10" db="EMBL/GenBank/DDBJ databases">
        <authorList>
            <person name="de Groot N.N."/>
        </authorList>
    </citation>
    <scope>NUCLEOTIDE SEQUENCE [LARGE SCALE GENOMIC DNA]</scope>
    <source>
        <strain evidence="11 12">CGMCC 1.7054</strain>
    </source>
</reference>
<comment type="subcellular location">
    <subcellularLocation>
        <location evidence="3">Cytoplasm</location>
    </subcellularLocation>
</comment>
<dbReference type="CDD" id="cd00501">
    <property type="entry name" value="Peptidase_C15"/>
    <property type="match status" value="1"/>
</dbReference>
<dbReference type="Pfam" id="PF01470">
    <property type="entry name" value="Peptidase_C15"/>
    <property type="match status" value="1"/>
</dbReference>
<dbReference type="PANTHER" id="PTHR23402:SF1">
    <property type="entry name" value="PYROGLUTAMYL-PEPTIDASE I"/>
    <property type="match status" value="1"/>
</dbReference>
<evidence type="ECO:0000256" key="10">
    <source>
        <dbReference type="PROSITE-ProRule" id="PRU10077"/>
    </source>
</evidence>
<dbReference type="PANTHER" id="PTHR23402">
    <property type="entry name" value="PROTEASE FAMILY C15 PYROGLUTAMYL-PEPTIDASE I-RELATED"/>
    <property type="match status" value="1"/>
</dbReference>
<dbReference type="PROSITE" id="PS01333">
    <property type="entry name" value="PYRASE_GLU"/>
    <property type="match status" value="1"/>
</dbReference>
<gene>
    <name evidence="11" type="ORF">SAMN04487966_101453</name>
</gene>
<comment type="function">
    <text evidence="2">Removes 5-oxoproline from various penultimate amino acid residues except L-proline.</text>
</comment>
<accession>A0A1I7MF62</accession>
<dbReference type="InterPro" id="IPR036440">
    <property type="entry name" value="Peptidase_C15-like_sf"/>
</dbReference>
<keyword evidence="5" id="KW-0963">Cytoplasm</keyword>
<evidence type="ECO:0000313" key="11">
    <source>
        <dbReference type="EMBL" id="SFV20574.1"/>
    </source>
</evidence>
<dbReference type="AlphaFoldDB" id="A0A1I7MF62"/>
<dbReference type="GO" id="GO:0006508">
    <property type="term" value="P:proteolysis"/>
    <property type="evidence" value="ECO:0007669"/>
    <property type="project" value="UniProtKB-KW"/>
</dbReference>
<dbReference type="SUPFAM" id="SSF53182">
    <property type="entry name" value="Pyrrolidone carboxyl peptidase (pyroglutamate aminopeptidase)"/>
    <property type="match status" value="1"/>
</dbReference>
<dbReference type="InterPro" id="IPR000816">
    <property type="entry name" value="Peptidase_C15"/>
</dbReference>
<evidence type="ECO:0000256" key="7">
    <source>
        <dbReference type="ARBA" id="ARBA00022801"/>
    </source>
</evidence>
<evidence type="ECO:0000313" key="12">
    <source>
        <dbReference type="Proteomes" id="UP000198881"/>
    </source>
</evidence>
<dbReference type="InterPro" id="IPR033694">
    <property type="entry name" value="PGPEP1_Cys_AS"/>
</dbReference>
<dbReference type="PROSITE" id="PS01334">
    <property type="entry name" value="PYRASE_CYS"/>
    <property type="match status" value="1"/>
</dbReference>
<dbReference type="GO" id="GO:0016920">
    <property type="term" value="F:pyroglutamyl-peptidase activity"/>
    <property type="evidence" value="ECO:0007669"/>
    <property type="project" value="UniProtKB-EC"/>
</dbReference>
<evidence type="ECO:0000256" key="5">
    <source>
        <dbReference type="ARBA" id="ARBA00022490"/>
    </source>
</evidence>
<dbReference type="EC" id="3.4.19.3" evidence="9"/>
<keyword evidence="7" id="KW-0378">Hydrolase</keyword>
<organism evidence="11 12">
    <name type="scientific">Micrococcus terreus</name>
    <dbReference type="NCBI Taxonomy" id="574650"/>
    <lineage>
        <taxon>Bacteria</taxon>
        <taxon>Bacillati</taxon>
        <taxon>Actinomycetota</taxon>
        <taxon>Actinomycetes</taxon>
        <taxon>Micrococcales</taxon>
        <taxon>Micrococcaceae</taxon>
        <taxon>Micrococcus</taxon>
    </lineage>
</organism>
<proteinExistence type="inferred from homology"/>
<feature type="active site" evidence="9">
    <location>
        <position position="87"/>
    </location>
</feature>
<evidence type="ECO:0000256" key="1">
    <source>
        <dbReference type="ARBA" id="ARBA00001770"/>
    </source>
</evidence>
<name>A0A1I7MF62_9MICC</name>
<evidence type="ECO:0000256" key="4">
    <source>
        <dbReference type="ARBA" id="ARBA00006641"/>
    </source>
</evidence>
<dbReference type="PIRSF" id="PIRSF015592">
    <property type="entry name" value="Prld-crbxl_pptds"/>
    <property type="match status" value="1"/>
</dbReference>
<protein>
    <recommendedName>
        <fullName evidence="9">Pyroglutamyl-peptidase I</fullName>
        <ecNumber evidence="9">3.4.19.3</ecNumber>
    </recommendedName>
</protein>
<keyword evidence="12" id="KW-1185">Reference proteome</keyword>
<dbReference type="InterPro" id="IPR033693">
    <property type="entry name" value="PGPEP1_Glu_AS"/>
</dbReference>
<keyword evidence="8" id="KW-0788">Thiol protease</keyword>
<feature type="active site" evidence="10">
    <location>
        <position position="150"/>
    </location>
</feature>
<dbReference type="NCBIfam" id="NF009676">
    <property type="entry name" value="PRK13197.1"/>
    <property type="match status" value="1"/>
</dbReference>
<sequence>MLNADAPVHVLLTGFEPFGGDAHNPSWPAAQEAATLLQERGVAAAAALLPCEFAASGPVLDEALRRHQPEVVIACGLAGGRAAVTVERVAVNLQDARIPDNAGHQPAGTAVVDDGPVAWFSTLPVKRVAGSIQGEGIPAELSLSAGSFVCNHVFAHLMSSAPAHDVRCAGFIHVPWDAEHAPDGITQTLPAEQLARALAVAAFQALDPAPDLDTPEGTLH</sequence>
<dbReference type="Proteomes" id="UP000198881">
    <property type="component" value="Unassembled WGS sequence"/>
</dbReference>
<evidence type="ECO:0000256" key="2">
    <source>
        <dbReference type="ARBA" id="ARBA00002280"/>
    </source>
</evidence>
<dbReference type="OrthoDB" id="9779738at2"/>